<feature type="coiled-coil region" evidence="1">
    <location>
        <begin position="393"/>
        <end position="420"/>
    </location>
</feature>
<protein>
    <submittedName>
        <fullName evidence="2">ATP-binding protein</fullName>
    </submittedName>
</protein>
<proteinExistence type="predicted"/>
<dbReference type="Gene3D" id="3.30.565.10">
    <property type="entry name" value="Histidine kinase-like ATPase, C-terminal domain"/>
    <property type="match status" value="1"/>
</dbReference>
<keyword evidence="2" id="KW-0547">Nucleotide-binding</keyword>
<accession>A0A7G5IIR8</accession>
<keyword evidence="2" id="KW-0067">ATP-binding</keyword>
<dbReference type="AlphaFoldDB" id="A0A7G5IIR8"/>
<name>A0A7G5IIR8_9SPHN</name>
<evidence type="ECO:0000313" key="2">
    <source>
        <dbReference type="EMBL" id="QMW23260.1"/>
    </source>
</evidence>
<dbReference type="EMBL" id="CP059851">
    <property type="protein sequence ID" value="QMW23260.1"/>
    <property type="molecule type" value="Genomic_DNA"/>
</dbReference>
<evidence type="ECO:0000313" key="3">
    <source>
        <dbReference type="Proteomes" id="UP000515292"/>
    </source>
</evidence>
<dbReference type="RefSeq" id="WP_182296952.1">
    <property type="nucleotide sequence ID" value="NZ_CP059851.1"/>
</dbReference>
<dbReference type="KEGG" id="sand:H3309_01745"/>
<keyword evidence="1" id="KW-0175">Coiled coil</keyword>
<organism evidence="2 3">
    <name type="scientific">Sandaracinobacteroides saxicola</name>
    <dbReference type="NCBI Taxonomy" id="2759707"/>
    <lineage>
        <taxon>Bacteria</taxon>
        <taxon>Pseudomonadati</taxon>
        <taxon>Pseudomonadota</taxon>
        <taxon>Alphaproteobacteria</taxon>
        <taxon>Sphingomonadales</taxon>
        <taxon>Sphingosinicellaceae</taxon>
        <taxon>Sandaracinobacteroides</taxon>
    </lineage>
</organism>
<reference evidence="2 3" key="1">
    <citation type="submission" date="2020-07" db="EMBL/GenBank/DDBJ databases">
        <title>Complete genome sequence for Sandaracinobacter sp. M6.</title>
        <authorList>
            <person name="Tang Y."/>
            <person name="Liu Q."/>
            <person name="Guo Z."/>
            <person name="Lei P."/>
            <person name="Huang B."/>
        </authorList>
    </citation>
    <scope>NUCLEOTIDE SEQUENCE [LARGE SCALE GENOMIC DNA]</scope>
    <source>
        <strain evidence="2 3">M6</strain>
    </source>
</reference>
<dbReference type="InterPro" id="IPR036890">
    <property type="entry name" value="HATPase_C_sf"/>
</dbReference>
<dbReference type="Pfam" id="PF13589">
    <property type="entry name" value="HATPase_c_3"/>
    <property type="match status" value="1"/>
</dbReference>
<sequence length="570" mass="63638">MSYVRQSAREPDFGPVLDAQRTYAASRGQRSRFGLMVPEAFVRGIRDIGYRSNGDAIAELIDNALQAYADRVDVLFGYEGTTSNKKPMQLAVVDNGHGMEAEMIRMAVMWGGTHRENDRRGLGRYGYGLPCSSVSLGRRFTVISHVTDGSFRSVTLDLDAITAGDYTVASGDIVVPEPVPAELPPFVRRHIAEAYPDGFRSGTIILVEKLDRLEWTTAQGLRDNLCRQFGVTYHKLRGEAALFVDGTFVEPIDPLFLTPGFHLVDLDTDRSNPFDPVRIEIRDPESNAYLGAVTLRYAWFPPSFGSIDKGRDAVGLNANPRFSILKDYHGLIFSRNGRLIDVQTRTPWTSFINNDRYIKVEVEFSATLDEAFGVTTSKQQVTVSPFIWDHLRAAGLPKAIEQLRNKVKEAKAERRQEALSPGAGEQRLSERAMTIAGAMGVAGGDQHQWNLALRVSPYRLEYEHLIGQPFFRVGREHGARTLHLNTAHRFFEEIYDSRMSTPELRSALEILLFSLGDVMLEGPEEDRQRASDQLQSWSKRLDLALGMLAEHLSVGDGTDVGVSAWSDELP</sequence>
<keyword evidence="3" id="KW-1185">Reference proteome</keyword>
<dbReference type="Proteomes" id="UP000515292">
    <property type="component" value="Chromosome"/>
</dbReference>
<gene>
    <name evidence="2" type="ORF">H3309_01745</name>
</gene>
<dbReference type="GO" id="GO:0005524">
    <property type="term" value="F:ATP binding"/>
    <property type="evidence" value="ECO:0007669"/>
    <property type="project" value="UniProtKB-KW"/>
</dbReference>
<dbReference type="SUPFAM" id="SSF55874">
    <property type="entry name" value="ATPase domain of HSP90 chaperone/DNA topoisomerase II/histidine kinase"/>
    <property type="match status" value="1"/>
</dbReference>
<evidence type="ECO:0000256" key="1">
    <source>
        <dbReference type="SAM" id="Coils"/>
    </source>
</evidence>